<keyword evidence="5" id="KW-1185">Reference proteome</keyword>
<dbReference type="EMBL" id="BGPR01094956">
    <property type="protein sequence ID" value="GBM36652.1"/>
    <property type="molecule type" value="Genomic_DNA"/>
</dbReference>
<dbReference type="AlphaFoldDB" id="A0A4Y2F5A7"/>
<dbReference type="Proteomes" id="UP000499080">
    <property type="component" value="Unassembled WGS sequence"/>
</dbReference>
<comment type="caution">
    <text evidence="2">The sequence shown here is derived from an EMBL/GenBank/DDBJ whole genome shotgun (WGS) entry which is preliminary data.</text>
</comment>
<feature type="transmembrane region" description="Helical" evidence="1">
    <location>
        <begin position="6"/>
        <end position="24"/>
    </location>
</feature>
<sequence>MAADDLFSHLFGGGLFGMGMGMGGSRRRKRGDDTVYPL</sequence>
<keyword evidence="1" id="KW-0812">Transmembrane</keyword>
<name>A0A4Y2F5A7_ARAVE</name>
<proteinExistence type="predicted"/>
<gene>
    <name evidence="2" type="ORF">AVEN_109002_1</name>
    <name evidence="3" type="ORF">AVEN_126410_1</name>
    <name evidence="4" type="ORF">AVEN_177623_1</name>
</gene>
<evidence type="ECO:0000313" key="2">
    <source>
        <dbReference type="EMBL" id="GBM36633.1"/>
    </source>
</evidence>
<evidence type="ECO:0000313" key="5">
    <source>
        <dbReference type="Proteomes" id="UP000499080"/>
    </source>
</evidence>
<feature type="non-terminal residue" evidence="2">
    <location>
        <position position="38"/>
    </location>
</feature>
<keyword evidence="1" id="KW-1133">Transmembrane helix</keyword>
<protein>
    <submittedName>
        <fullName evidence="2">Uncharacterized protein</fullName>
    </submittedName>
</protein>
<evidence type="ECO:0000313" key="3">
    <source>
        <dbReference type="EMBL" id="GBM36638.1"/>
    </source>
</evidence>
<evidence type="ECO:0000256" key="1">
    <source>
        <dbReference type="SAM" id="Phobius"/>
    </source>
</evidence>
<evidence type="ECO:0000313" key="4">
    <source>
        <dbReference type="EMBL" id="GBM36652.1"/>
    </source>
</evidence>
<dbReference type="EMBL" id="BGPR01094952">
    <property type="protein sequence ID" value="GBM36633.1"/>
    <property type="molecule type" value="Genomic_DNA"/>
</dbReference>
<accession>A0A4Y2F5A7</accession>
<dbReference type="EMBL" id="BGPR01094953">
    <property type="protein sequence ID" value="GBM36638.1"/>
    <property type="molecule type" value="Genomic_DNA"/>
</dbReference>
<keyword evidence="1" id="KW-0472">Membrane</keyword>
<reference evidence="2 5" key="1">
    <citation type="journal article" date="2019" name="Sci. Rep.">
        <title>Orb-weaving spider Araneus ventricosus genome elucidates the spidroin gene catalogue.</title>
        <authorList>
            <person name="Kono N."/>
            <person name="Nakamura H."/>
            <person name="Ohtoshi R."/>
            <person name="Moran D.A.P."/>
            <person name="Shinohara A."/>
            <person name="Yoshida Y."/>
            <person name="Fujiwara M."/>
            <person name="Mori M."/>
            <person name="Tomita M."/>
            <person name="Arakawa K."/>
        </authorList>
    </citation>
    <scope>NUCLEOTIDE SEQUENCE [LARGE SCALE GENOMIC DNA]</scope>
</reference>
<organism evidence="2 5">
    <name type="scientific">Araneus ventricosus</name>
    <name type="common">Orbweaver spider</name>
    <name type="synonym">Epeira ventricosa</name>
    <dbReference type="NCBI Taxonomy" id="182803"/>
    <lineage>
        <taxon>Eukaryota</taxon>
        <taxon>Metazoa</taxon>
        <taxon>Ecdysozoa</taxon>
        <taxon>Arthropoda</taxon>
        <taxon>Chelicerata</taxon>
        <taxon>Arachnida</taxon>
        <taxon>Araneae</taxon>
        <taxon>Araneomorphae</taxon>
        <taxon>Entelegynae</taxon>
        <taxon>Araneoidea</taxon>
        <taxon>Araneidae</taxon>
        <taxon>Araneus</taxon>
    </lineage>
</organism>